<dbReference type="SUPFAM" id="SSF53901">
    <property type="entry name" value="Thiolase-like"/>
    <property type="match status" value="2"/>
</dbReference>
<keyword evidence="2 4" id="KW-0808">Transferase</keyword>
<dbReference type="InterPro" id="IPR020616">
    <property type="entry name" value="Thiolase_N"/>
</dbReference>
<dbReference type="InterPro" id="IPR020617">
    <property type="entry name" value="Thiolase_C"/>
</dbReference>
<dbReference type="EMBL" id="JBIAZU010000004">
    <property type="protein sequence ID" value="MFF5292130.1"/>
    <property type="molecule type" value="Genomic_DNA"/>
</dbReference>
<evidence type="ECO:0000256" key="3">
    <source>
        <dbReference type="ARBA" id="ARBA00023315"/>
    </source>
</evidence>
<dbReference type="Gene3D" id="3.40.47.10">
    <property type="match status" value="1"/>
</dbReference>
<feature type="domain" description="Thiolase N-terminal" evidence="5">
    <location>
        <begin position="125"/>
        <end position="209"/>
    </location>
</feature>
<dbReference type="RefSeq" id="WP_026205371.1">
    <property type="nucleotide sequence ID" value="NZ_JBIAZU010000004.1"/>
</dbReference>
<dbReference type="CDD" id="cd00751">
    <property type="entry name" value="thiolase"/>
    <property type="match status" value="1"/>
</dbReference>
<comment type="similarity">
    <text evidence="1 4">Belongs to the thiolase-like superfamily. Thiolase family.</text>
</comment>
<protein>
    <submittedName>
        <fullName evidence="7">Beta-ketoacyl synthase N-terminal-like domain-containing protein</fullName>
    </submittedName>
</protein>
<dbReference type="InterPro" id="IPR002155">
    <property type="entry name" value="Thiolase"/>
</dbReference>
<accession>A0ABW6WFQ9</accession>
<evidence type="ECO:0000256" key="2">
    <source>
        <dbReference type="ARBA" id="ARBA00022679"/>
    </source>
</evidence>
<gene>
    <name evidence="7" type="ORF">ACFY35_22040</name>
</gene>
<name>A0ABW6WFQ9_9ACTN</name>
<feature type="domain" description="Thiolase N-terminal" evidence="5">
    <location>
        <begin position="5"/>
        <end position="110"/>
    </location>
</feature>
<organism evidence="7 8">
    <name type="scientific">Paractinoplanes globisporus</name>
    <dbReference type="NCBI Taxonomy" id="113565"/>
    <lineage>
        <taxon>Bacteria</taxon>
        <taxon>Bacillati</taxon>
        <taxon>Actinomycetota</taxon>
        <taxon>Actinomycetes</taxon>
        <taxon>Micromonosporales</taxon>
        <taxon>Micromonosporaceae</taxon>
        <taxon>Paractinoplanes</taxon>
    </lineage>
</organism>
<evidence type="ECO:0000259" key="6">
    <source>
        <dbReference type="Pfam" id="PF02803"/>
    </source>
</evidence>
<evidence type="ECO:0000313" key="7">
    <source>
        <dbReference type="EMBL" id="MFF5292130.1"/>
    </source>
</evidence>
<reference evidence="7 8" key="1">
    <citation type="submission" date="2024-10" db="EMBL/GenBank/DDBJ databases">
        <title>The Natural Products Discovery Center: Release of the First 8490 Sequenced Strains for Exploring Actinobacteria Biosynthetic Diversity.</title>
        <authorList>
            <person name="Kalkreuter E."/>
            <person name="Kautsar S.A."/>
            <person name="Yang D."/>
            <person name="Bader C.D."/>
            <person name="Teijaro C.N."/>
            <person name="Fluegel L."/>
            <person name="Davis C.M."/>
            <person name="Simpson J.R."/>
            <person name="Lauterbach L."/>
            <person name="Steele A.D."/>
            <person name="Gui C."/>
            <person name="Meng S."/>
            <person name="Li G."/>
            <person name="Viehrig K."/>
            <person name="Ye F."/>
            <person name="Su P."/>
            <person name="Kiefer A.F."/>
            <person name="Nichols A."/>
            <person name="Cepeda A.J."/>
            <person name="Yan W."/>
            <person name="Fan B."/>
            <person name="Jiang Y."/>
            <person name="Adhikari A."/>
            <person name="Zheng C.-J."/>
            <person name="Schuster L."/>
            <person name="Cowan T.M."/>
            <person name="Smanski M.J."/>
            <person name="Chevrette M.G."/>
            <person name="De Carvalho L.P.S."/>
            <person name="Shen B."/>
        </authorList>
    </citation>
    <scope>NUCLEOTIDE SEQUENCE [LARGE SCALE GENOMIC DNA]</scope>
    <source>
        <strain evidence="7 8">NPDC000087</strain>
    </source>
</reference>
<evidence type="ECO:0000313" key="8">
    <source>
        <dbReference type="Proteomes" id="UP001602245"/>
    </source>
</evidence>
<dbReference type="Proteomes" id="UP001602245">
    <property type="component" value="Unassembled WGS sequence"/>
</dbReference>
<comment type="caution">
    <text evidence="7">The sequence shown here is derived from an EMBL/GenBank/DDBJ whole genome shotgun (WGS) entry which is preliminary data.</text>
</comment>
<keyword evidence="8" id="KW-1185">Reference proteome</keyword>
<feature type="domain" description="Thiolase C-terminal" evidence="6">
    <location>
        <begin position="233"/>
        <end position="332"/>
    </location>
</feature>
<dbReference type="PANTHER" id="PTHR18919">
    <property type="entry name" value="ACETYL-COA C-ACYLTRANSFERASE"/>
    <property type="match status" value="1"/>
</dbReference>
<evidence type="ECO:0000256" key="1">
    <source>
        <dbReference type="ARBA" id="ARBA00010982"/>
    </source>
</evidence>
<evidence type="ECO:0000259" key="5">
    <source>
        <dbReference type="Pfam" id="PF00108"/>
    </source>
</evidence>
<dbReference type="Pfam" id="PF00108">
    <property type="entry name" value="Thiolase_N"/>
    <property type="match status" value="2"/>
</dbReference>
<dbReference type="InterPro" id="IPR016039">
    <property type="entry name" value="Thiolase-like"/>
</dbReference>
<sequence>MREALIVGAARSPIGSLPGVSPPDLLSDVVRAALSQAPGLDAAGTDDLYVGSAYGKPDTAARVAAKLGLESGPTAMVSGLCTSSMQTTRMAVHAIRAGEGDAYISAGVDSARKPAVRSPCMRGGARHTPSRFRVSRYERDEFRVRSHLLAEQAITNGFYRREIVPVRLPDGRVADRDEGPIAGASYEMMRSHPAAVRLRDGAAATVIVSDAYAKELDLTPLARVIATSVGSDVVESARRALFHAGLCTPEVDLWEINESSAAETITAYRALRIDVDRVNIHGGALALGLAVGMTGARIVTTLLNGLRTNDLEIGLAAVGTPSGQAMALVLERLN</sequence>
<dbReference type="PANTHER" id="PTHR18919:SF134">
    <property type="entry name" value="BETA-KETOACYL COA THIOLASE FADA3-RELATED"/>
    <property type="match status" value="1"/>
</dbReference>
<proteinExistence type="inferred from homology"/>
<dbReference type="Pfam" id="PF02803">
    <property type="entry name" value="Thiolase_C"/>
    <property type="match status" value="1"/>
</dbReference>
<evidence type="ECO:0000256" key="4">
    <source>
        <dbReference type="RuleBase" id="RU003557"/>
    </source>
</evidence>
<keyword evidence="3 4" id="KW-0012">Acyltransferase</keyword>